<reference evidence="1" key="1">
    <citation type="submission" date="2018-02" db="EMBL/GenBank/DDBJ databases">
        <title>Rhizophora mucronata_Transcriptome.</title>
        <authorList>
            <person name="Meera S.P."/>
            <person name="Sreeshan A."/>
            <person name="Augustine A."/>
        </authorList>
    </citation>
    <scope>NUCLEOTIDE SEQUENCE</scope>
    <source>
        <tissue evidence="1">Leaf</tissue>
    </source>
</reference>
<protein>
    <submittedName>
        <fullName evidence="1">Uncharacterized protein</fullName>
    </submittedName>
</protein>
<sequence>MDEITNKNRLSIVFGWPQLFMGVSDYLQLVALVA</sequence>
<organism evidence="1">
    <name type="scientific">Rhizophora mucronata</name>
    <name type="common">Asiatic mangrove</name>
    <dbReference type="NCBI Taxonomy" id="61149"/>
    <lineage>
        <taxon>Eukaryota</taxon>
        <taxon>Viridiplantae</taxon>
        <taxon>Streptophyta</taxon>
        <taxon>Embryophyta</taxon>
        <taxon>Tracheophyta</taxon>
        <taxon>Spermatophyta</taxon>
        <taxon>Magnoliopsida</taxon>
        <taxon>eudicotyledons</taxon>
        <taxon>Gunneridae</taxon>
        <taxon>Pentapetalae</taxon>
        <taxon>rosids</taxon>
        <taxon>fabids</taxon>
        <taxon>Malpighiales</taxon>
        <taxon>Rhizophoraceae</taxon>
        <taxon>Rhizophora</taxon>
    </lineage>
</organism>
<name>A0A2P2PA14_RHIMU</name>
<evidence type="ECO:0000313" key="1">
    <source>
        <dbReference type="EMBL" id="MBX51473.1"/>
    </source>
</evidence>
<dbReference type="EMBL" id="GGEC01070989">
    <property type="protein sequence ID" value="MBX51473.1"/>
    <property type="molecule type" value="Transcribed_RNA"/>
</dbReference>
<dbReference type="AlphaFoldDB" id="A0A2P2PA14"/>
<accession>A0A2P2PA14</accession>
<proteinExistence type="predicted"/>